<sequence length="103" mass="11448">MPADDVGRTPTNKRTQVVVPNKTSVQMLCGSDYSARQKACAVGVVLRSIGPPPRTRPPSAIRHWAARPIPIISILPRNNARCPPMDDTRYFHISMSQISNRTR</sequence>
<protein>
    <submittedName>
        <fullName evidence="1">Uncharacterized protein</fullName>
    </submittedName>
</protein>
<accession>A0ABN7ACM5</accession>
<name>A0ABN7ACM5_9HEMI</name>
<dbReference type="Proteomes" id="UP001307889">
    <property type="component" value="Chromosome 2"/>
</dbReference>
<evidence type="ECO:0000313" key="2">
    <source>
        <dbReference type="Proteomes" id="UP001307889"/>
    </source>
</evidence>
<gene>
    <name evidence="1" type="ORF">NTJ_02858</name>
</gene>
<organism evidence="1 2">
    <name type="scientific">Nesidiocoris tenuis</name>
    <dbReference type="NCBI Taxonomy" id="355587"/>
    <lineage>
        <taxon>Eukaryota</taxon>
        <taxon>Metazoa</taxon>
        <taxon>Ecdysozoa</taxon>
        <taxon>Arthropoda</taxon>
        <taxon>Hexapoda</taxon>
        <taxon>Insecta</taxon>
        <taxon>Pterygota</taxon>
        <taxon>Neoptera</taxon>
        <taxon>Paraneoptera</taxon>
        <taxon>Hemiptera</taxon>
        <taxon>Heteroptera</taxon>
        <taxon>Panheteroptera</taxon>
        <taxon>Cimicomorpha</taxon>
        <taxon>Miridae</taxon>
        <taxon>Dicyphina</taxon>
        <taxon>Nesidiocoris</taxon>
    </lineage>
</organism>
<evidence type="ECO:0000313" key="1">
    <source>
        <dbReference type="EMBL" id="BES90051.1"/>
    </source>
</evidence>
<proteinExistence type="predicted"/>
<keyword evidence="2" id="KW-1185">Reference proteome</keyword>
<reference evidence="1 2" key="1">
    <citation type="submission" date="2023-09" db="EMBL/GenBank/DDBJ databases">
        <title>Nesidiocoris tenuis whole genome shotgun sequence.</title>
        <authorList>
            <person name="Shibata T."/>
            <person name="Shimoda M."/>
            <person name="Kobayashi T."/>
            <person name="Uehara T."/>
        </authorList>
    </citation>
    <scope>NUCLEOTIDE SEQUENCE [LARGE SCALE GENOMIC DNA]</scope>
    <source>
        <strain evidence="1 2">Japan</strain>
    </source>
</reference>
<dbReference type="EMBL" id="AP028910">
    <property type="protein sequence ID" value="BES90051.1"/>
    <property type="molecule type" value="Genomic_DNA"/>
</dbReference>